<dbReference type="EMBL" id="SRLE01000031">
    <property type="protein sequence ID" value="TGD70528.1"/>
    <property type="molecule type" value="Genomic_DNA"/>
</dbReference>
<dbReference type="OrthoDB" id="6935103at2"/>
<organism evidence="1 2">
    <name type="scientific">Mangrovimicrobium sediminis</name>
    <dbReference type="NCBI Taxonomy" id="2562682"/>
    <lineage>
        <taxon>Bacteria</taxon>
        <taxon>Pseudomonadati</taxon>
        <taxon>Pseudomonadota</taxon>
        <taxon>Gammaproteobacteria</taxon>
        <taxon>Cellvibrionales</taxon>
        <taxon>Halieaceae</taxon>
        <taxon>Mangrovimicrobium</taxon>
    </lineage>
</organism>
<dbReference type="AlphaFoldDB" id="A0A4Z0LTS0"/>
<accession>A0A4Z0LTS0</accession>
<sequence>MDRELREQLKKNFRKEVFDVLELISSKEEQLDYQEKAPIAYVSAELFNQWEDCYQIPKDQDWYQEEFTKEELAIFQEFDKSLEVVADAIPQNPPDIRDFVKTSEWEQLSNAATCAINKLRKI</sequence>
<protein>
    <submittedName>
        <fullName evidence="1">Uncharacterized protein</fullName>
    </submittedName>
</protein>
<proteinExistence type="predicted"/>
<comment type="caution">
    <text evidence="1">The sequence shown here is derived from an EMBL/GenBank/DDBJ whole genome shotgun (WGS) entry which is preliminary data.</text>
</comment>
<dbReference type="RefSeq" id="WP_135446648.1">
    <property type="nucleotide sequence ID" value="NZ_SRLE01000031.1"/>
</dbReference>
<evidence type="ECO:0000313" key="1">
    <source>
        <dbReference type="EMBL" id="TGD70528.1"/>
    </source>
</evidence>
<evidence type="ECO:0000313" key="2">
    <source>
        <dbReference type="Proteomes" id="UP000298050"/>
    </source>
</evidence>
<keyword evidence="2" id="KW-1185">Reference proteome</keyword>
<dbReference type="Proteomes" id="UP000298050">
    <property type="component" value="Unassembled WGS sequence"/>
</dbReference>
<reference evidence="1 2" key="1">
    <citation type="submission" date="2019-04" db="EMBL/GenBank/DDBJ databases">
        <title>Taxonomy of novel Haliea sp. from mangrove soil of West Coast of India.</title>
        <authorList>
            <person name="Verma A."/>
            <person name="Kumar P."/>
            <person name="Krishnamurthi S."/>
        </authorList>
    </citation>
    <scope>NUCLEOTIDE SEQUENCE [LARGE SCALE GENOMIC DNA]</scope>
    <source>
        <strain evidence="1 2">SAOS-164</strain>
    </source>
</reference>
<gene>
    <name evidence="1" type="ORF">E4634_21000</name>
</gene>
<name>A0A4Z0LTS0_9GAMM</name>